<gene>
    <name evidence="1" type="ORF">SPELUC_LOCUS7600</name>
</gene>
<sequence>MCTLCFYLLPPEAFIYKNKYYKTCSACLTTKSNKRAKKKALPVDNYLESTNDQIENQFKNEIKDSGLVKIDQDEPFDPKIHKTCKQKMAAIKRIATYLEQEL</sequence>
<protein>
    <submittedName>
        <fullName evidence="1">2209_t:CDS:1</fullName>
    </submittedName>
</protein>
<accession>A0ACA9MTX1</accession>
<dbReference type="EMBL" id="CAJVPW010010296">
    <property type="protein sequence ID" value="CAG8613866.1"/>
    <property type="molecule type" value="Genomic_DNA"/>
</dbReference>
<organism evidence="1 2">
    <name type="scientific">Cetraspora pellucida</name>
    <dbReference type="NCBI Taxonomy" id="1433469"/>
    <lineage>
        <taxon>Eukaryota</taxon>
        <taxon>Fungi</taxon>
        <taxon>Fungi incertae sedis</taxon>
        <taxon>Mucoromycota</taxon>
        <taxon>Glomeromycotina</taxon>
        <taxon>Glomeromycetes</taxon>
        <taxon>Diversisporales</taxon>
        <taxon>Gigasporaceae</taxon>
        <taxon>Cetraspora</taxon>
    </lineage>
</organism>
<evidence type="ECO:0000313" key="1">
    <source>
        <dbReference type="EMBL" id="CAG8613866.1"/>
    </source>
</evidence>
<keyword evidence="2" id="KW-1185">Reference proteome</keyword>
<comment type="caution">
    <text evidence="1">The sequence shown here is derived from an EMBL/GenBank/DDBJ whole genome shotgun (WGS) entry which is preliminary data.</text>
</comment>
<proteinExistence type="predicted"/>
<dbReference type="Proteomes" id="UP000789366">
    <property type="component" value="Unassembled WGS sequence"/>
</dbReference>
<reference evidence="1" key="1">
    <citation type="submission" date="2021-06" db="EMBL/GenBank/DDBJ databases">
        <authorList>
            <person name="Kallberg Y."/>
            <person name="Tangrot J."/>
            <person name="Rosling A."/>
        </authorList>
    </citation>
    <scope>NUCLEOTIDE SEQUENCE</scope>
    <source>
        <strain evidence="1">28 12/20/2015</strain>
    </source>
</reference>
<evidence type="ECO:0000313" key="2">
    <source>
        <dbReference type="Proteomes" id="UP000789366"/>
    </source>
</evidence>
<name>A0ACA9MTX1_9GLOM</name>